<dbReference type="SMART" id="SM00138">
    <property type="entry name" value="MeTrc"/>
    <property type="match status" value="1"/>
</dbReference>
<dbReference type="Proteomes" id="UP000306416">
    <property type="component" value="Unassembled WGS sequence"/>
</dbReference>
<dbReference type="AlphaFoldDB" id="A0A4S1CCD0"/>
<protein>
    <recommendedName>
        <fullName evidence="2">protein-glutamate O-methyltransferase</fullName>
        <ecNumber evidence="2">2.1.1.80</ecNumber>
    </recommendedName>
</protein>
<dbReference type="InterPro" id="IPR026024">
    <property type="entry name" value="Chemotaxis_MeTrfase_CheR"/>
</dbReference>
<evidence type="ECO:0000256" key="1">
    <source>
        <dbReference type="ARBA" id="ARBA00001541"/>
    </source>
</evidence>
<evidence type="ECO:0000313" key="8">
    <source>
        <dbReference type="Proteomes" id="UP000306416"/>
    </source>
</evidence>
<dbReference type="SUPFAM" id="SSF47757">
    <property type="entry name" value="Chemotaxis receptor methyltransferase CheR, N-terminal domain"/>
    <property type="match status" value="1"/>
</dbReference>
<gene>
    <name evidence="7" type="ORF">E4633_16570</name>
</gene>
<dbReference type="SUPFAM" id="SSF53335">
    <property type="entry name" value="S-adenosyl-L-methionine-dependent methyltransferases"/>
    <property type="match status" value="1"/>
</dbReference>
<accession>A0A4S1CCD0</accession>
<keyword evidence="3" id="KW-0489">Methyltransferase</keyword>
<dbReference type="PROSITE" id="PS50123">
    <property type="entry name" value="CHER"/>
    <property type="match status" value="1"/>
</dbReference>
<dbReference type="InterPro" id="IPR029063">
    <property type="entry name" value="SAM-dependent_MTases_sf"/>
</dbReference>
<dbReference type="PANTHER" id="PTHR24422">
    <property type="entry name" value="CHEMOTAXIS PROTEIN METHYLTRANSFERASE"/>
    <property type="match status" value="1"/>
</dbReference>
<evidence type="ECO:0000256" key="4">
    <source>
        <dbReference type="ARBA" id="ARBA00022679"/>
    </source>
</evidence>
<dbReference type="InterPro" id="IPR000780">
    <property type="entry name" value="CheR_MeTrfase"/>
</dbReference>
<evidence type="ECO:0000313" key="7">
    <source>
        <dbReference type="EMBL" id="TGU70616.1"/>
    </source>
</evidence>
<dbReference type="InterPro" id="IPR036804">
    <property type="entry name" value="CheR_N_sf"/>
</dbReference>
<dbReference type="EMBL" id="SRSC01000004">
    <property type="protein sequence ID" value="TGU70616.1"/>
    <property type="molecule type" value="Genomic_DNA"/>
</dbReference>
<name>A0A4S1CCD0_9BACT</name>
<evidence type="ECO:0000256" key="5">
    <source>
        <dbReference type="ARBA" id="ARBA00022691"/>
    </source>
</evidence>
<dbReference type="InterPro" id="IPR022641">
    <property type="entry name" value="CheR_N"/>
</dbReference>
<sequence>MYAAEALKMEEPGRIEPSASLSARDFGRLSRFIYDTCGIKMPDVKKTMLEARLQKRLRSLGMHSFTDYCDFLFSQEGLDRELVPMLDMVTTNKTDFFREPDHFHYLTQAVLPEWVKRHPIGTLAIWSAGCSSGEEPYTLAMVLSEFAARNPGFDFKILATDISTRVLDKAKTAIYNESQVEPVAIELKKKYLLRSKDRASGMVRIVPELRAKVNFRRLNFMDDDFGMREPLDIIFCRNVIIYFDRPTQERLLQRFHRNMKPGSYIFMGHSETLSGLDVPLVSVYPTVYRKPR</sequence>
<reference evidence="7 8" key="1">
    <citation type="submission" date="2019-04" db="EMBL/GenBank/DDBJ databases">
        <title>Geobacter oryzae sp. nov., ferric-reducing bacteria isolated from paddy soil.</title>
        <authorList>
            <person name="Xu Z."/>
            <person name="Masuda Y."/>
            <person name="Itoh H."/>
            <person name="Senoo K."/>
        </authorList>
    </citation>
    <scope>NUCLEOTIDE SEQUENCE [LARGE SCALE GENOMIC DNA]</scope>
    <source>
        <strain evidence="7 8">Red111</strain>
    </source>
</reference>
<proteinExistence type="predicted"/>
<dbReference type="GO" id="GO:0008983">
    <property type="term" value="F:protein-glutamate O-methyltransferase activity"/>
    <property type="evidence" value="ECO:0007669"/>
    <property type="project" value="UniProtKB-EC"/>
</dbReference>
<dbReference type="Gene3D" id="1.10.155.10">
    <property type="entry name" value="Chemotaxis receptor methyltransferase CheR, N-terminal domain"/>
    <property type="match status" value="1"/>
</dbReference>
<dbReference type="PRINTS" id="PR00996">
    <property type="entry name" value="CHERMTFRASE"/>
</dbReference>
<dbReference type="PANTHER" id="PTHR24422:SF26">
    <property type="entry name" value="CHEMOTAXIS PROTEIN METHYLTRANSFERASE"/>
    <property type="match status" value="1"/>
</dbReference>
<dbReference type="Gene3D" id="3.40.50.150">
    <property type="entry name" value="Vaccinia Virus protein VP39"/>
    <property type="match status" value="1"/>
</dbReference>
<feature type="domain" description="CheR-type methyltransferase" evidence="6">
    <location>
        <begin position="14"/>
        <end position="292"/>
    </location>
</feature>
<dbReference type="Pfam" id="PF01739">
    <property type="entry name" value="CheR"/>
    <property type="match status" value="1"/>
</dbReference>
<dbReference type="EC" id="2.1.1.80" evidence="2"/>
<evidence type="ECO:0000256" key="2">
    <source>
        <dbReference type="ARBA" id="ARBA00012534"/>
    </source>
</evidence>
<evidence type="ECO:0000259" key="6">
    <source>
        <dbReference type="PROSITE" id="PS50123"/>
    </source>
</evidence>
<dbReference type="InterPro" id="IPR050903">
    <property type="entry name" value="Bact_Chemotaxis_MeTrfase"/>
</dbReference>
<keyword evidence="4" id="KW-0808">Transferase</keyword>
<dbReference type="InterPro" id="IPR022642">
    <property type="entry name" value="CheR_C"/>
</dbReference>
<dbReference type="Pfam" id="PF03705">
    <property type="entry name" value="CheR_N"/>
    <property type="match status" value="1"/>
</dbReference>
<dbReference type="PIRSF" id="PIRSF000410">
    <property type="entry name" value="CheR"/>
    <property type="match status" value="1"/>
</dbReference>
<dbReference type="RefSeq" id="WP_135871808.1">
    <property type="nucleotide sequence ID" value="NZ_SRSC01000004.1"/>
</dbReference>
<dbReference type="GO" id="GO:0032259">
    <property type="term" value="P:methylation"/>
    <property type="evidence" value="ECO:0007669"/>
    <property type="project" value="UniProtKB-KW"/>
</dbReference>
<keyword evidence="8" id="KW-1185">Reference proteome</keyword>
<keyword evidence="5" id="KW-0949">S-adenosyl-L-methionine</keyword>
<evidence type="ECO:0000256" key="3">
    <source>
        <dbReference type="ARBA" id="ARBA00022603"/>
    </source>
</evidence>
<comment type="catalytic activity">
    <reaction evidence="1">
        <text>L-glutamyl-[protein] + S-adenosyl-L-methionine = [protein]-L-glutamate 5-O-methyl ester + S-adenosyl-L-homocysteine</text>
        <dbReference type="Rhea" id="RHEA:24452"/>
        <dbReference type="Rhea" id="RHEA-COMP:10208"/>
        <dbReference type="Rhea" id="RHEA-COMP:10311"/>
        <dbReference type="ChEBI" id="CHEBI:29973"/>
        <dbReference type="ChEBI" id="CHEBI:57856"/>
        <dbReference type="ChEBI" id="CHEBI:59789"/>
        <dbReference type="ChEBI" id="CHEBI:82795"/>
        <dbReference type="EC" id="2.1.1.80"/>
    </reaction>
</comment>
<comment type="caution">
    <text evidence="7">The sequence shown here is derived from an EMBL/GenBank/DDBJ whole genome shotgun (WGS) entry which is preliminary data.</text>
</comment>
<organism evidence="7 8">
    <name type="scientific">Geomonas terrae</name>
    <dbReference type="NCBI Taxonomy" id="2562681"/>
    <lineage>
        <taxon>Bacteria</taxon>
        <taxon>Pseudomonadati</taxon>
        <taxon>Thermodesulfobacteriota</taxon>
        <taxon>Desulfuromonadia</taxon>
        <taxon>Geobacterales</taxon>
        <taxon>Geobacteraceae</taxon>
        <taxon>Geomonas</taxon>
    </lineage>
</organism>